<accession>A0A0W0FNP3</accession>
<evidence type="ECO:0000256" key="1">
    <source>
        <dbReference type="SAM" id="MobiDB-lite"/>
    </source>
</evidence>
<evidence type="ECO:0000313" key="3">
    <source>
        <dbReference type="Proteomes" id="UP000054988"/>
    </source>
</evidence>
<feature type="region of interest" description="Disordered" evidence="1">
    <location>
        <begin position="1"/>
        <end position="20"/>
    </location>
</feature>
<dbReference type="Proteomes" id="UP000054988">
    <property type="component" value="Unassembled WGS sequence"/>
</dbReference>
<feature type="compositionally biased region" description="Basic and acidic residues" evidence="1">
    <location>
        <begin position="1"/>
        <end position="10"/>
    </location>
</feature>
<organism evidence="2 3">
    <name type="scientific">Moniliophthora roreri</name>
    <name type="common">Frosty pod rot fungus</name>
    <name type="synonym">Monilia roreri</name>
    <dbReference type="NCBI Taxonomy" id="221103"/>
    <lineage>
        <taxon>Eukaryota</taxon>
        <taxon>Fungi</taxon>
        <taxon>Dikarya</taxon>
        <taxon>Basidiomycota</taxon>
        <taxon>Agaricomycotina</taxon>
        <taxon>Agaricomycetes</taxon>
        <taxon>Agaricomycetidae</taxon>
        <taxon>Agaricales</taxon>
        <taxon>Marasmiineae</taxon>
        <taxon>Marasmiaceae</taxon>
        <taxon>Moniliophthora</taxon>
    </lineage>
</organism>
<proteinExistence type="predicted"/>
<dbReference type="AlphaFoldDB" id="A0A0W0FNP3"/>
<gene>
    <name evidence="2" type="ORF">WG66_9461</name>
</gene>
<sequence>MNFGLKKDSQVESPSHYLQA</sequence>
<protein>
    <submittedName>
        <fullName evidence="2">Uncharacterized protein</fullName>
    </submittedName>
</protein>
<reference evidence="2 3" key="1">
    <citation type="submission" date="2015-12" db="EMBL/GenBank/DDBJ databases">
        <title>Draft genome sequence of Moniliophthora roreri, the causal agent of frosty pod rot of cacao.</title>
        <authorList>
            <person name="Aime M.C."/>
            <person name="Diaz-Valderrama J.R."/>
            <person name="Kijpornyongpan T."/>
            <person name="Phillips-Mora W."/>
        </authorList>
    </citation>
    <scope>NUCLEOTIDE SEQUENCE [LARGE SCALE GENOMIC DNA]</scope>
    <source>
        <strain evidence="2 3">MCA 2952</strain>
    </source>
</reference>
<feature type="compositionally biased region" description="Polar residues" evidence="1">
    <location>
        <begin position="11"/>
        <end position="20"/>
    </location>
</feature>
<dbReference type="EMBL" id="LATX01001796">
    <property type="protein sequence ID" value="KTB37963.1"/>
    <property type="molecule type" value="Genomic_DNA"/>
</dbReference>
<name>A0A0W0FNP3_MONRR</name>
<comment type="caution">
    <text evidence="2">The sequence shown here is derived from an EMBL/GenBank/DDBJ whole genome shotgun (WGS) entry which is preliminary data.</text>
</comment>
<evidence type="ECO:0000313" key="2">
    <source>
        <dbReference type="EMBL" id="KTB37963.1"/>
    </source>
</evidence>